<dbReference type="InterPro" id="IPR016024">
    <property type="entry name" value="ARM-type_fold"/>
</dbReference>
<dbReference type="OMA" id="PADCFFF"/>
<proteinExistence type="inferred from homology"/>
<dbReference type="Pfam" id="PF03810">
    <property type="entry name" value="IBN_N"/>
    <property type="match status" value="1"/>
</dbReference>
<dbReference type="Pfam" id="PF25574">
    <property type="entry name" value="TPR_IMB1"/>
    <property type="match status" value="1"/>
</dbReference>
<keyword evidence="4" id="KW-0963">Cytoplasm</keyword>
<dbReference type="Gene3D" id="1.25.10.10">
    <property type="entry name" value="Leucine-rich Repeat Variant"/>
    <property type="match status" value="1"/>
</dbReference>
<keyword evidence="3" id="KW-0813">Transport</keyword>
<dbReference type="OrthoDB" id="10263328at2759"/>
<dbReference type="FunFam" id="1.25.10.10:FF:000027">
    <property type="entry name" value="Importin subunit beta-1"/>
    <property type="match status" value="1"/>
</dbReference>
<keyword evidence="9" id="KW-1185">Reference proteome</keyword>
<gene>
    <name evidence="8" type="ORF">Dbus_chrXg792</name>
</gene>
<evidence type="ECO:0000256" key="6">
    <source>
        <dbReference type="ARBA" id="ARBA00022927"/>
    </source>
</evidence>
<evidence type="ECO:0000259" key="7">
    <source>
        <dbReference type="PROSITE" id="PS50166"/>
    </source>
</evidence>
<evidence type="ECO:0000256" key="3">
    <source>
        <dbReference type="ARBA" id="ARBA00022448"/>
    </source>
</evidence>
<evidence type="ECO:0000256" key="1">
    <source>
        <dbReference type="ARBA" id="ARBA00004496"/>
    </source>
</evidence>
<dbReference type="GO" id="GO:0005737">
    <property type="term" value="C:cytoplasm"/>
    <property type="evidence" value="ECO:0007669"/>
    <property type="project" value="UniProtKB-SubCell"/>
</dbReference>
<comment type="subcellular location">
    <subcellularLocation>
        <location evidence="1">Cytoplasm</location>
    </subcellularLocation>
</comment>
<dbReference type="InterPro" id="IPR001494">
    <property type="entry name" value="Importin-beta_N"/>
</dbReference>
<evidence type="ECO:0000256" key="5">
    <source>
        <dbReference type="ARBA" id="ARBA00022737"/>
    </source>
</evidence>
<dbReference type="InterPro" id="IPR040122">
    <property type="entry name" value="Importin_beta"/>
</dbReference>
<dbReference type="InterPro" id="IPR058584">
    <property type="entry name" value="IMB1_TNPO1-like_TPR"/>
</dbReference>
<name>A0A0M5J319_DROBS</name>
<dbReference type="SUPFAM" id="SSF48371">
    <property type="entry name" value="ARM repeat"/>
    <property type="match status" value="1"/>
</dbReference>
<comment type="similarity">
    <text evidence="2">Belongs to the importin beta family. Importin beta-1 subfamily.</text>
</comment>
<dbReference type="EMBL" id="CP012528">
    <property type="protein sequence ID" value="ALC48936.1"/>
    <property type="molecule type" value="Genomic_DNA"/>
</dbReference>
<dbReference type="Pfam" id="PF13513">
    <property type="entry name" value="HEAT_EZ"/>
    <property type="match status" value="1"/>
</dbReference>
<dbReference type="SMR" id="A0A0M5J319"/>
<protein>
    <submittedName>
        <fullName evidence="8">Fs-2-Ket</fullName>
    </submittedName>
</protein>
<evidence type="ECO:0000256" key="4">
    <source>
        <dbReference type="ARBA" id="ARBA00022490"/>
    </source>
</evidence>
<sequence>MTEQLIEILEKALSTDQHELLAAKTFLEQAAESNLLDFLVTLSEILVDSSHSVLARNVAGLHLKNHLTSNDEKVSEKYQKRWDQFPDSAREIVKRNILAALGTENSRPSCAAQCVAYVAVLELPIGRWDNLMPTLVQKVVDGTSAIQREAALETIGYICQDIDVGVLDNESKEILNAILHGMGEQEQCPRVRLTATNALLNSLEFINANFENHEERNFIMQALCATSQSTDSKLCVVALQCLVKIMSLYYKFMEPYMEHALFPVTLNAMTAADDSVALQGIEFWSTVCDVEFRLAAQEEEEEEEEEEERVSQHYVRSAVGFIVPVLLTKLIKQDECDDAMNWNPAKAAAVCLMLMANCCGDAIVPTILPFVQQHIESADWRYREAAVLIIGSVLGGLQSSTLKSFVDQCMPMLIIRMNDSSGIVRDTSYWTIGRICEIIPEAAINQTYLPVLLEFFCKSLKSEPRLGANVCWAFAGLAGAAYKGAATTAGETPATYALTPYFEFIIQQLLETTQRTDAGAHSKLLSVAYEALMDMIQSSPADCYHVVQHTTLVILERLNQVIQLEHQISSHSDRQRLNELQSLLCAALRSVLLKLRKEDASQISDDVMYALLALFNSSAGHKGGAGVLEDIFMAIATLVDLLGERFGRYLCALKDYLVMGLRHHEQQLVCSAAVGLTGDICRQLKQLVVPYCDELLSVLLANLTDLELSPSIKPQILTTFGDMAFGIGSDFLSYLDVVLGTLHNAAAEADSYDPENYAVAEYVGQLRMSVLDAYTGIIQGLKGAESTPSADVQKLEPHLMHIFGFIKRIARQDEIPDSMLASVAGIIGDLCIALGLRLYLYVQDDDLIAQLLAAGKRSTVQRTKIVSTWAFNQIVKLSQEMS</sequence>
<dbReference type="GO" id="GO:0006606">
    <property type="term" value="P:protein import into nucleus"/>
    <property type="evidence" value="ECO:0007669"/>
    <property type="project" value="InterPro"/>
</dbReference>
<dbReference type="PANTHER" id="PTHR10527">
    <property type="entry name" value="IMPORTIN BETA"/>
    <property type="match status" value="1"/>
</dbReference>
<evidence type="ECO:0000313" key="8">
    <source>
        <dbReference type="EMBL" id="ALC48936.1"/>
    </source>
</evidence>
<accession>A0A0M5J319</accession>
<dbReference type="STRING" id="30019.A0A0M5J319"/>
<dbReference type="Proteomes" id="UP000494163">
    <property type="component" value="Chromosome X"/>
</dbReference>
<dbReference type="AlphaFoldDB" id="A0A0M5J319"/>
<keyword evidence="6" id="KW-0653">Protein transport</keyword>
<keyword evidence="5" id="KW-0677">Repeat</keyword>
<organism evidence="8 9">
    <name type="scientific">Drosophila busckii</name>
    <name type="common">Fruit fly</name>
    <dbReference type="NCBI Taxonomy" id="30019"/>
    <lineage>
        <taxon>Eukaryota</taxon>
        <taxon>Metazoa</taxon>
        <taxon>Ecdysozoa</taxon>
        <taxon>Arthropoda</taxon>
        <taxon>Hexapoda</taxon>
        <taxon>Insecta</taxon>
        <taxon>Pterygota</taxon>
        <taxon>Neoptera</taxon>
        <taxon>Endopterygota</taxon>
        <taxon>Diptera</taxon>
        <taxon>Brachycera</taxon>
        <taxon>Muscomorpha</taxon>
        <taxon>Ephydroidea</taxon>
        <taxon>Drosophilidae</taxon>
        <taxon>Drosophila</taxon>
    </lineage>
</organism>
<dbReference type="PROSITE" id="PS50166">
    <property type="entry name" value="IMPORTIN_B_NT"/>
    <property type="match status" value="1"/>
</dbReference>
<evidence type="ECO:0000256" key="2">
    <source>
        <dbReference type="ARBA" id="ARBA00010907"/>
    </source>
</evidence>
<dbReference type="SMART" id="SM00913">
    <property type="entry name" value="IBN_N"/>
    <property type="match status" value="1"/>
</dbReference>
<dbReference type="GO" id="GO:0031267">
    <property type="term" value="F:small GTPase binding"/>
    <property type="evidence" value="ECO:0007669"/>
    <property type="project" value="InterPro"/>
</dbReference>
<reference evidence="8 9" key="1">
    <citation type="submission" date="2015-08" db="EMBL/GenBank/DDBJ databases">
        <title>Ancestral chromatin configuration constrains chromatin evolution on differentiating sex chromosomes in Drosophila.</title>
        <authorList>
            <person name="Zhou Q."/>
            <person name="Bachtrog D."/>
        </authorList>
    </citation>
    <scope>NUCLEOTIDE SEQUENCE [LARGE SCALE GENOMIC DNA]</scope>
    <source>
        <tissue evidence="8">Whole larvae</tissue>
    </source>
</reference>
<dbReference type="InterPro" id="IPR011989">
    <property type="entry name" value="ARM-like"/>
</dbReference>
<evidence type="ECO:0000313" key="9">
    <source>
        <dbReference type="Proteomes" id="UP000494163"/>
    </source>
</evidence>
<feature type="domain" description="Importin N-terminal" evidence="7">
    <location>
        <begin position="23"/>
        <end position="103"/>
    </location>
</feature>